<dbReference type="EMBL" id="UINC01133543">
    <property type="protein sequence ID" value="SVD16534.1"/>
    <property type="molecule type" value="Genomic_DNA"/>
</dbReference>
<gene>
    <name evidence="1" type="ORF">METZ01_LOCUS369388</name>
</gene>
<sequence length="136" mass="15622">YFSNREDCNFIWKGFFLPNQGFDLIGSIINDKNYSNIKFRTDNFIRYIKMADKIIFDQPSAAFFECIFSGIPVLGLYRPDDQRLRGNAYNSFGSSLKPYNNIEEGINLVEKFIDGSSSDYIVNFDAGDDSLNSIFD</sequence>
<proteinExistence type="predicted"/>
<dbReference type="AlphaFoldDB" id="A0A382T2Z7"/>
<protein>
    <recommendedName>
        <fullName evidence="2">O-GlcNAc transferase C-terminal domain-containing protein</fullName>
    </recommendedName>
</protein>
<evidence type="ECO:0000313" key="1">
    <source>
        <dbReference type="EMBL" id="SVD16534.1"/>
    </source>
</evidence>
<accession>A0A382T2Z7</accession>
<organism evidence="1">
    <name type="scientific">marine metagenome</name>
    <dbReference type="NCBI Taxonomy" id="408172"/>
    <lineage>
        <taxon>unclassified sequences</taxon>
        <taxon>metagenomes</taxon>
        <taxon>ecological metagenomes</taxon>
    </lineage>
</organism>
<reference evidence="1" key="1">
    <citation type="submission" date="2018-05" db="EMBL/GenBank/DDBJ databases">
        <authorList>
            <person name="Lanie J.A."/>
            <person name="Ng W.-L."/>
            <person name="Kazmierczak K.M."/>
            <person name="Andrzejewski T.M."/>
            <person name="Davidsen T.M."/>
            <person name="Wayne K.J."/>
            <person name="Tettelin H."/>
            <person name="Glass J.I."/>
            <person name="Rusch D."/>
            <person name="Podicherti R."/>
            <person name="Tsui H.-C.T."/>
            <person name="Winkler M.E."/>
        </authorList>
    </citation>
    <scope>NUCLEOTIDE SEQUENCE</scope>
</reference>
<evidence type="ECO:0008006" key="2">
    <source>
        <dbReference type="Google" id="ProtNLM"/>
    </source>
</evidence>
<name>A0A382T2Z7_9ZZZZ</name>
<feature type="non-terminal residue" evidence="1">
    <location>
        <position position="1"/>
    </location>
</feature>